<feature type="region of interest" description="Disordered" evidence="1">
    <location>
        <begin position="132"/>
        <end position="168"/>
    </location>
</feature>
<evidence type="ECO:0000256" key="1">
    <source>
        <dbReference type="SAM" id="MobiDB-lite"/>
    </source>
</evidence>
<evidence type="ECO:0000313" key="3">
    <source>
        <dbReference type="Proteomes" id="UP001596220"/>
    </source>
</evidence>
<dbReference type="InterPro" id="IPR003961">
    <property type="entry name" value="FN3_dom"/>
</dbReference>
<dbReference type="CDD" id="cd00063">
    <property type="entry name" value="FN3"/>
    <property type="match status" value="1"/>
</dbReference>
<feature type="compositionally biased region" description="Basic and acidic residues" evidence="1">
    <location>
        <begin position="154"/>
        <end position="166"/>
    </location>
</feature>
<protein>
    <submittedName>
        <fullName evidence="2">Fibronectin type III domain-containing protein</fullName>
    </submittedName>
</protein>
<organism evidence="2 3">
    <name type="scientific">Saccharothrix lopnurensis</name>
    <dbReference type="NCBI Taxonomy" id="1670621"/>
    <lineage>
        <taxon>Bacteria</taxon>
        <taxon>Bacillati</taxon>
        <taxon>Actinomycetota</taxon>
        <taxon>Actinomycetes</taxon>
        <taxon>Pseudonocardiales</taxon>
        <taxon>Pseudonocardiaceae</taxon>
        <taxon>Saccharothrix</taxon>
    </lineage>
</organism>
<reference evidence="3" key="1">
    <citation type="journal article" date="2019" name="Int. J. Syst. Evol. Microbiol.">
        <title>The Global Catalogue of Microorganisms (GCM) 10K type strain sequencing project: providing services to taxonomists for standard genome sequencing and annotation.</title>
        <authorList>
            <consortium name="The Broad Institute Genomics Platform"/>
            <consortium name="The Broad Institute Genome Sequencing Center for Infectious Disease"/>
            <person name="Wu L."/>
            <person name="Ma J."/>
        </authorList>
    </citation>
    <scope>NUCLEOTIDE SEQUENCE [LARGE SCALE GENOMIC DNA]</scope>
    <source>
        <strain evidence="3">CGMCC 4.7246</strain>
    </source>
</reference>
<evidence type="ECO:0000313" key="2">
    <source>
        <dbReference type="EMBL" id="MFC6088198.1"/>
    </source>
</evidence>
<dbReference type="Proteomes" id="UP001596220">
    <property type="component" value="Unassembled WGS sequence"/>
</dbReference>
<keyword evidence="3" id="KW-1185">Reference proteome</keyword>
<sequence>MDRRRIALIAAGVVLFGGVVGVLRTAGAGEPGPPTPTSAPPPTSLAPFAAEGVLVPNAGAPPEAPHDLVVTAGSRRLQLRWAGGAPGYEVRWGVDRADRSRLVTRSAIQLDGLEDERSHVVEVYAVDAFGQRSAPARSSGTPHDRPLGGYASVDRFDRDDSPDPTRWRLVSRPNCARVTPGRDDDGRRLVLTSNCAAAPATLRARTPFVLRDADELGRFAVETDAPGSDGELALDLVPGPVSVVGGDGLPPGTVRLLVETGNGTTSVRVRTSADVPTEVVREVPALDPGFTHRWELALRRDGARVLLDGELVATSPVVPTWSEATALVSVSGPTGQRVAFDLVAVDAAPASPPPLLPAPAVEAAVAAQPRRGGAGEPPLPGVTGGQLRMALLHTDAAPEAPALTASVAGVEVPLRPAVPGTPWRAGVAYPVVADLPVEALGTMSGDLVVTVLSGLRMQVTHAELELRGTPPSVARTTAAGPGAPGPELARVDGAVLDAGGRAVAPGAAVRPGRLVFDLALSGRSGAPVAGLAGFSVRVDDRQVAVVPTDRGGPGIAGRYRLALNTSGFSAGPHMIEVRLFGTSGETRPTSAFIPFFIGR</sequence>
<proteinExistence type="predicted"/>
<name>A0ABW1NY02_9PSEU</name>
<gene>
    <name evidence="2" type="ORF">ACFP3R_02850</name>
</gene>
<dbReference type="RefSeq" id="WP_380632388.1">
    <property type="nucleotide sequence ID" value="NZ_JBHSQO010000002.1"/>
</dbReference>
<dbReference type="EMBL" id="JBHSQO010000002">
    <property type="protein sequence ID" value="MFC6088198.1"/>
    <property type="molecule type" value="Genomic_DNA"/>
</dbReference>
<comment type="caution">
    <text evidence="2">The sequence shown here is derived from an EMBL/GenBank/DDBJ whole genome shotgun (WGS) entry which is preliminary data.</text>
</comment>
<accession>A0ABW1NY02</accession>